<evidence type="ECO:0000313" key="3">
    <source>
        <dbReference type="Proteomes" id="UP001219525"/>
    </source>
</evidence>
<protein>
    <recommendedName>
        <fullName evidence="4">Secreted protein</fullName>
    </recommendedName>
</protein>
<sequence>MLVVVVELLVSLNVSGCEREFLALDEANEACAMEIVANLGETVSTDNREATVVHRASWNIRVHDPLHICSIDDLPVIQRPFHLCDSFCRNGPLSSAATLPAVEIEVVVLGLDALVAAGDRGVVDVGHAQLLLYPVPEEGIESVLRNGLGSGKRSHVHKGVILVNITWLRMHDYLDLRADHEAG</sequence>
<accession>A0AAD6VCX4</accession>
<evidence type="ECO:0000313" key="2">
    <source>
        <dbReference type="EMBL" id="KAJ7206099.1"/>
    </source>
</evidence>
<organism evidence="2 3">
    <name type="scientific">Mycena pura</name>
    <dbReference type="NCBI Taxonomy" id="153505"/>
    <lineage>
        <taxon>Eukaryota</taxon>
        <taxon>Fungi</taxon>
        <taxon>Dikarya</taxon>
        <taxon>Basidiomycota</taxon>
        <taxon>Agaricomycotina</taxon>
        <taxon>Agaricomycetes</taxon>
        <taxon>Agaricomycetidae</taxon>
        <taxon>Agaricales</taxon>
        <taxon>Marasmiineae</taxon>
        <taxon>Mycenaceae</taxon>
        <taxon>Mycena</taxon>
    </lineage>
</organism>
<dbReference type="EMBL" id="JARJCW010000041">
    <property type="protein sequence ID" value="KAJ7206099.1"/>
    <property type="molecule type" value="Genomic_DNA"/>
</dbReference>
<dbReference type="Proteomes" id="UP001219525">
    <property type="component" value="Unassembled WGS sequence"/>
</dbReference>
<proteinExistence type="predicted"/>
<evidence type="ECO:0000256" key="1">
    <source>
        <dbReference type="SAM" id="SignalP"/>
    </source>
</evidence>
<keyword evidence="3" id="KW-1185">Reference proteome</keyword>
<feature type="chain" id="PRO_5042007523" description="Secreted protein" evidence="1">
    <location>
        <begin position="17"/>
        <end position="183"/>
    </location>
</feature>
<evidence type="ECO:0008006" key="4">
    <source>
        <dbReference type="Google" id="ProtNLM"/>
    </source>
</evidence>
<reference evidence="2" key="1">
    <citation type="submission" date="2023-03" db="EMBL/GenBank/DDBJ databases">
        <title>Massive genome expansion in bonnet fungi (Mycena s.s.) driven by repeated elements and novel gene families across ecological guilds.</title>
        <authorList>
            <consortium name="Lawrence Berkeley National Laboratory"/>
            <person name="Harder C.B."/>
            <person name="Miyauchi S."/>
            <person name="Viragh M."/>
            <person name="Kuo A."/>
            <person name="Thoen E."/>
            <person name="Andreopoulos B."/>
            <person name="Lu D."/>
            <person name="Skrede I."/>
            <person name="Drula E."/>
            <person name="Henrissat B."/>
            <person name="Morin E."/>
            <person name="Kohler A."/>
            <person name="Barry K."/>
            <person name="LaButti K."/>
            <person name="Morin E."/>
            <person name="Salamov A."/>
            <person name="Lipzen A."/>
            <person name="Mereny Z."/>
            <person name="Hegedus B."/>
            <person name="Baldrian P."/>
            <person name="Stursova M."/>
            <person name="Weitz H."/>
            <person name="Taylor A."/>
            <person name="Grigoriev I.V."/>
            <person name="Nagy L.G."/>
            <person name="Martin F."/>
            <person name="Kauserud H."/>
        </authorList>
    </citation>
    <scope>NUCLEOTIDE SEQUENCE</scope>
    <source>
        <strain evidence="2">9144</strain>
    </source>
</reference>
<comment type="caution">
    <text evidence="2">The sequence shown here is derived from an EMBL/GenBank/DDBJ whole genome shotgun (WGS) entry which is preliminary data.</text>
</comment>
<gene>
    <name evidence="2" type="ORF">GGX14DRAFT_397360</name>
</gene>
<feature type="signal peptide" evidence="1">
    <location>
        <begin position="1"/>
        <end position="16"/>
    </location>
</feature>
<dbReference type="AlphaFoldDB" id="A0AAD6VCX4"/>
<name>A0AAD6VCX4_9AGAR</name>
<keyword evidence="1" id="KW-0732">Signal</keyword>